<evidence type="ECO:0000256" key="8">
    <source>
        <dbReference type="ARBA" id="ARBA00022786"/>
    </source>
</evidence>
<dbReference type="GO" id="GO:0016567">
    <property type="term" value="P:protein ubiquitination"/>
    <property type="evidence" value="ECO:0000318"/>
    <property type="project" value="GO_Central"/>
</dbReference>
<feature type="region of interest" description="Disordered" evidence="13">
    <location>
        <begin position="1"/>
        <end position="33"/>
    </location>
</feature>
<proteinExistence type="predicted"/>
<dbReference type="GO" id="GO:0008270">
    <property type="term" value="F:zinc ion binding"/>
    <property type="evidence" value="ECO:0007669"/>
    <property type="project" value="UniProtKB-KW"/>
</dbReference>
<dbReference type="InterPro" id="IPR013083">
    <property type="entry name" value="Znf_RING/FYVE/PHD"/>
</dbReference>
<keyword evidence="6" id="KW-0479">Metal-binding</keyword>
<reference evidence="17" key="1">
    <citation type="journal article" date="2016" name="Nature">
        <title>The genome of the seagrass Zostera marina reveals angiosperm adaptation to the sea.</title>
        <authorList>
            <person name="Olsen J.L."/>
            <person name="Rouze P."/>
            <person name="Verhelst B."/>
            <person name="Lin Y.-C."/>
            <person name="Bayer T."/>
            <person name="Collen J."/>
            <person name="Dattolo E."/>
            <person name="De Paoli E."/>
            <person name="Dittami S."/>
            <person name="Maumus F."/>
            <person name="Michel G."/>
            <person name="Kersting A."/>
            <person name="Lauritano C."/>
            <person name="Lohaus R."/>
            <person name="Toepel M."/>
            <person name="Tonon T."/>
            <person name="Vanneste K."/>
            <person name="Amirebrahimi M."/>
            <person name="Brakel J."/>
            <person name="Bostroem C."/>
            <person name="Chovatia M."/>
            <person name="Grimwood J."/>
            <person name="Jenkins J.W."/>
            <person name="Jueterbock A."/>
            <person name="Mraz A."/>
            <person name="Stam W.T."/>
            <person name="Tice H."/>
            <person name="Bornberg-Bauer E."/>
            <person name="Green P.J."/>
            <person name="Pearson G.A."/>
            <person name="Procaccini G."/>
            <person name="Duarte C.M."/>
            <person name="Schmutz J."/>
            <person name="Reusch T.B.H."/>
            <person name="Van de Peer Y."/>
        </authorList>
    </citation>
    <scope>NUCLEOTIDE SEQUENCE [LARGE SCALE GENOMIC DNA]</scope>
    <source>
        <strain evidence="17">cv. Finnish</strain>
    </source>
</reference>
<dbReference type="Proteomes" id="UP000036987">
    <property type="component" value="Unassembled WGS sequence"/>
</dbReference>
<keyword evidence="8" id="KW-0833">Ubl conjugation pathway</keyword>
<evidence type="ECO:0000256" key="9">
    <source>
        <dbReference type="ARBA" id="ARBA00022833"/>
    </source>
</evidence>
<comment type="caution">
    <text evidence="16">The sequence shown here is derived from an EMBL/GenBank/DDBJ whole genome shotgun (WGS) entry which is preliminary data.</text>
</comment>
<sequence length="366" mass="40712">MATRSTEYGSSIDEAPLLPLQGDDRNSDSSSLGIGRVFRGTARTIRQASGRRLMREPSMRVRETATEQLEERRSDVAYSKPVVYLDMIWNFVFVTVACVVLVLSWKESPSTPLRLWILGYSLQCAVHMICVCVEYKKRHGSRGLVGEITGGSAGDGEQNVSRIVDVNNGSGSDHEQNDENVSAVKNLESANTFFSFIWWIVGFYWISSGGQALVHNAPQLYWLCIMFLVFDVFFVVFCVALACVVGIAVCCCLPCIIAILYAVADQEGATEEDIRQLTKYKFKFKSDLDGGIMTECGTETPYENALSAEDAECCICLSAYDDGAELCELPCSHHFHSNCVVKWLYINATCPLCKYNIIKNHGRQDV</sequence>
<comment type="catalytic activity">
    <reaction evidence="1">
        <text>S-ubiquitinyl-[E2 ubiquitin-conjugating enzyme]-L-cysteine + [acceptor protein]-L-lysine = [E2 ubiquitin-conjugating enzyme]-L-cysteine + N(6)-ubiquitinyl-[acceptor protein]-L-lysine.</text>
        <dbReference type="EC" id="2.3.2.27"/>
    </reaction>
</comment>
<evidence type="ECO:0000256" key="10">
    <source>
        <dbReference type="ARBA" id="ARBA00022989"/>
    </source>
</evidence>
<dbReference type="EMBL" id="LFYR01001011">
    <property type="protein sequence ID" value="KMZ65763.1"/>
    <property type="molecule type" value="Genomic_DNA"/>
</dbReference>
<dbReference type="InterPro" id="IPR001841">
    <property type="entry name" value="Znf_RING"/>
</dbReference>
<evidence type="ECO:0000256" key="7">
    <source>
        <dbReference type="ARBA" id="ARBA00022771"/>
    </source>
</evidence>
<organism evidence="16 17">
    <name type="scientific">Zostera marina</name>
    <name type="common">Eelgrass</name>
    <dbReference type="NCBI Taxonomy" id="29655"/>
    <lineage>
        <taxon>Eukaryota</taxon>
        <taxon>Viridiplantae</taxon>
        <taxon>Streptophyta</taxon>
        <taxon>Embryophyta</taxon>
        <taxon>Tracheophyta</taxon>
        <taxon>Spermatophyta</taxon>
        <taxon>Magnoliopsida</taxon>
        <taxon>Liliopsida</taxon>
        <taxon>Zosteraceae</taxon>
        <taxon>Zostera</taxon>
    </lineage>
</organism>
<feature type="transmembrane region" description="Helical" evidence="14">
    <location>
        <begin position="115"/>
        <end position="133"/>
    </location>
</feature>
<keyword evidence="11 14" id="KW-0472">Membrane</keyword>
<keyword evidence="17" id="KW-1185">Reference proteome</keyword>
<dbReference type="AlphaFoldDB" id="A0A0K9P9K8"/>
<evidence type="ECO:0000256" key="2">
    <source>
        <dbReference type="ARBA" id="ARBA00004141"/>
    </source>
</evidence>
<dbReference type="OMA" id="SSHGHEE"/>
<accession>A0A0K9P9K8</accession>
<dbReference type="STRING" id="29655.A0A0K9P9K8"/>
<evidence type="ECO:0000256" key="14">
    <source>
        <dbReference type="SAM" id="Phobius"/>
    </source>
</evidence>
<name>A0A0K9P9K8_ZOSMR</name>
<evidence type="ECO:0000256" key="12">
    <source>
        <dbReference type="PROSITE-ProRule" id="PRU00175"/>
    </source>
</evidence>
<comment type="subcellular location">
    <subcellularLocation>
        <location evidence="2">Membrane</location>
        <topology evidence="2">Multi-pass membrane protein</topology>
    </subcellularLocation>
</comment>
<keyword evidence="7 12" id="KW-0863">Zinc-finger</keyword>
<evidence type="ECO:0000256" key="11">
    <source>
        <dbReference type="ARBA" id="ARBA00023136"/>
    </source>
</evidence>
<feature type="transmembrane region" description="Helical" evidence="14">
    <location>
        <begin position="193"/>
        <end position="214"/>
    </location>
</feature>
<keyword evidence="10 14" id="KW-1133">Transmembrane helix</keyword>
<feature type="transmembrane region" description="Helical" evidence="14">
    <location>
        <begin position="82"/>
        <end position="103"/>
    </location>
</feature>
<dbReference type="PROSITE" id="PS50089">
    <property type="entry name" value="ZF_RING_2"/>
    <property type="match status" value="1"/>
</dbReference>
<protein>
    <recommendedName>
        <fullName evidence="3">RING-type E3 ubiquitin transferase</fullName>
        <ecNumber evidence="3">2.3.2.27</ecNumber>
    </recommendedName>
</protein>
<evidence type="ECO:0000313" key="16">
    <source>
        <dbReference type="EMBL" id="KMZ65763.1"/>
    </source>
</evidence>
<dbReference type="OrthoDB" id="8062037at2759"/>
<dbReference type="GO" id="GO:0006511">
    <property type="term" value="P:ubiquitin-dependent protein catabolic process"/>
    <property type="evidence" value="ECO:0000318"/>
    <property type="project" value="GO_Central"/>
</dbReference>
<keyword evidence="9" id="KW-0862">Zinc</keyword>
<dbReference type="GO" id="GO:0016020">
    <property type="term" value="C:membrane"/>
    <property type="evidence" value="ECO:0007669"/>
    <property type="project" value="UniProtKB-SubCell"/>
</dbReference>
<evidence type="ECO:0000313" key="17">
    <source>
        <dbReference type="Proteomes" id="UP000036987"/>
    </source>
</evidence>
<evidence type="ECO:0000259" key="15">
    <source>
        <dbReference type="PROSITE" id="PS50089"/>
    </source>
</evidence>
<dbReference type="PANTHER" id="PTHR45977:SF28">
    <property type="entry name" value="OS02G0674700 PROTEIN"/>
    <property type="match status" value="1"/>
</dbReference>
<keyword evidence="4" id="KW-0808">Transferase</keyword>
<dbReference type="PANTHER" id="PTHR45977">
    <property type="entry name" value="TARGET OF ERK KINASE MPK-1"/>
    <property type="match status" value="1"/>
</dbReference>
<feature type="transmembrane region" description="Helical" evidence="14">
    <location>
        <begin position="220"/>
        <end position="239"/>
    </location>
</feature>
<dbReference type="SMART" id="SM00184">
    <property type="entry name" value="RING"/>
    <property type="match status" value="1"/>
</dbReference>
<dbReference type="SUPFAM" id="SSF57850">
    <property type="entry name" value="RING/U-box"/>
    <property type="match status" value="1"/>
</dbReference>
<gene>
    <name evidence="16" type="ORF">ZOSMA_30G00440</name>
</gene>
<dbReference type="EC" id="2.3.2.27" evidence="3"/>
<evidence type="ECO:0000256" key="4">
    <source>
        <dbReference type="ARBA" id="ARBA00022679"/>
    </source>
</evidence>
<evidence type="ECO:0000256" key="1">
    <source>
        <dbReference type="ARBA" id="ARBA00000900"/>
    </source>
</evidence>
<keyword evidence="5 14" id="KW-0812">Transmembrane</keyword>
<feature type="transmembrane region" description="Helical" evidence="14">
    <location>
        <begin position="244"/>
        <end position="264"/>
    </location>
</feature>
<feature type="domain" description="RING-type" evidence="15">
    <location>
        <begin position="313"/>
        <end position="354"/>
    </location>
</feature>
<dbReference type="GO" id="GO:0061630">
    <property type="term" value="F:ubiquitin protein ligase activity"/>
    <property type="evidence" value="ECO:0000318"/>
    <property type="project" value="GO_Central"/>
</dbReference>
<evidence type="ECO:0000256" key="6">
    <source>
        <dbReference type="ARBA" id="ARBA00022723"/>
    </source>
</evidence>
<evidence type="ECO:0000256" key="3">
    <source>
        <dbReference type="ARBA" id="ARBA00012483"/>
    </source>
</evidence>
<evidence type="ECO:0000256" key="5">
    <source>
        <dbReference type="ARBA" id="ARBA00022692"/>
    </source>
</evidence>
<evidence type="ECO:0000256" key="13">
    <source>
        <dbReference type="SAM" id="MobiDB-lite"/>
    </source>
</evidence>
<dbReference type="Pfam" id="PF13639">
    <property type="entry name" value="zf-RING_2"/>
    <property type="match status" value="1"/>
</dbReference>
<dbReference type="Gene3D" id="3.30.40.10">
    <property type="entry name" value="Zinc/RING finger domain, C3HC4 (zinc finger)"/>
    <property type="match status" value="1"/>
</dbReference>